<protein>
    <submittedName>
        <fullName evidence="4">Alpha/beta hydrolase family protein</fullName>
    </submittedName>
</protein>
<dbReference type="OrthoDB" id="1955879at2"/>
<evidence type="ECO:0000256" key="2">
    <source>
        <dbReference type="SAM" id="Coils"/>
    </source>
</evidence>
<evidence type="ECO:0000313" key="5">
    <source>
        <dbReference type="Proteomes" id="UP000319576"/>
    </source>
</evidence>
<name>A0A517Y2E8_9BACT</name>
<dbReference type="Gene3D" id="3.40.50.1820">
    <property type="entry name" value="alpha/beta hydrolase"/>
    <property type="match status" value="1"/>
</dbReference>
<dbReference type="KEGG" id="uli:ETAA1_59520"/>
<proteinExistence type="predicted"/>
<dbReference type="InterPro" id="IPR029058">
    <property type="entry name" value="AB_hydrolase_fold"/>
</dbReference>
<dbReference type="SUPFAM" id="SSF53474">
    <property type="entry name" value="alpha/beta-Hydrolases"/>
    <property type="match status" value="1"/>
</dbReference>
<dbReference type="PANTHER" id="PTHR43037:SF1">
    <property type="entry name" value="BLL1128 PROTEIN"/>
    <property type="match status" value="1"/>
</dbReference>
<evidence type="ECO:0000256" key="1">
    <source>
        <dbReference type="ARBA" id="ARBA00022729"/>
    </source>
</evidence>
<evidence type="ECO:0000256" key="3">
    <source>
        <dbReference type="SAM" id="SignalP"/>
    </source>
</evidence>
<dbReference type="GO" id="GO:0016787">
    <property type="term" value="F:hydrolase activity"/>
    <property type="evidence" value="ECO:0007669"/>
    <property type="project" value="UniProtKB-KW"/>
</dbReference>
<dbReference type="InterPro" id="IPR050955">
    <property type="entry name" value="Plant_Biomass_Hydrol_Est"/>
</dbReference>
<accession>A0A517Y2E8</accession>
<feature type="signal peptide" evidence="3">
    <location>
        <begin position="1"/>
        <end position="18"/>
    </location>
</feature>
<dbReference type="RefSeq" id="WP_145244145.1">
    <property type="nucleotide sequence ID" value="NZ_CP036273.1"/>
</dbReference>
<keyword evidence="2" id="KW-0175">Coiled coil</keyword>
<reference evidence="4 5" key="1">
    <citation type="submission" date="2019-02" db="EMBL/GenBank/DDBJ databases">
        <title>Deep-cultivation of Planctomycetes and their phenomic and genomic characterization uncovers novel biology.</title>
        <authorList>
            <person name="Wiegand S."/>
            <person name="Jogler M."/>
            <person name="Boedeker C."/>
            <person name="Pinto D."/>
            <person name="Vollmers J."/>
            <person name="Rivas-Marin E."/>
            <person name="Kohn T."/>
            <person name="Peeters S.H."/>
            <person name="Heuer A."/>
            <person name="Rast P."/>
            <person name="Oberbeckmann S."/>
            <person name="Bunk B."/>
            <person name="Jeske O."/>
            <person name="Meyerdierks A."/>
            <person name="Storesund J.E."/>
            <person name="Kallscheuer N."/>
            <person name="Luecker S."/>
            <person name="Lage O.M."/>
            <person name="Pohl T."/>
            <person name="Merkel B.J."/>
            <person name="Hornburger P."/>
            <person name="Mueller R.-W."/>
            <person name="Bruemmer F."/>
            <person name="Labrenz M."/>
            <person name="Spormann A.M."/>
            <person name="Op den Camp H."/>
            <person name="Overmann J."/>
            <person name="Amann R."/>
            <person name="Jetten M.S.M."/>
            <person name="Mascher T."/>
            <person name="Medema M.H."/>
            <person name="Devos D.P."/>
            <person name="Kaster A.-K."/>
            <person name="Ovreas L."/>
            <person name="Rohde M."/>
            <person name="Galperin M.Y."/>
            <person name="Jogler C."/>
        </authorList>
    </citation>
    <scope>NUCLEOTIDE SEQUENCE [LARGE SCALE GENOMIC DNA]</scope>
    <source>
        <strain evidence="4 5">ETA_A1</strain>
    </source>
</reference>
<dbReference type="AlphaFoldDB" id="A0A517Y2E8"/>
<keyword evidence="4" id="KW-0378">Hydrolase</keyword>
<feature type="chain" id="PRO_5022036132" evidence="3">
    <location>
        <begin position="19"/>
        <end position="839"/>
    </location>
</feature>
<dbReference type="PANTHER" id="PTHR43037">
    <property type="entry name" value="UNNAMED PRODUCT-RELATED"/>
    <property type="match status" value="1"/>
</dbReference>
<sequence precursor="true">MPRTPLLAGLALAVFAGAAPGDVVILKDGFVVQGKVGKEMETIRDPATGQAFVVAKGNGFDFLDDGARVVIFSSHHKQLGEVGKDVKVRPDYRAYRNLFKVRTNNYPPPVAWSPRKTPDFDAAWRRTLELNVPAGFERVDQQVTYLDPYCCFVSSRSHQWTLTYRTSEMDPKMVRKLLSTHPDLVEADGKADPLKRAAIARFQKDAGWLKDARDELAALAKANPGPYAKEAQEEVDKVTRELDHAEAEYVAVEAEVAVAAGRYERAGLLFRAFPEKTADPKSLDRLTTAKARWETARDQYALGKRLLTAITDDLTGAGKAAPFVAAGGGLARFALPTKIDAKTAALAAAAETVAAELHPDSAGRIEFFVNLAAQAEKERAAGKPPTRNPAELLATAISGWAKGKTGATPDPVRAQKVWNAREAALEYQRGANVNARNAALTKYQQASTVGLDELAQVIALLPPAEPENLSARTGEAVKAGPNVPDNVYRRTSAPHGQRPVGVGYCVRLPAEYHHGRAYPVVVMCTYPGVKPEEFLGSAAADADRHGYILVAPDWAAAFGNRNQWEWKGEDHDLVTEVLRDTIRHFTVDTDRVFLMGAGEGADMAMDVGASHPDLFAGVVAVCPNPKWQGLFINYWKNAQKLPFYVVSGQLAGDANQNLRYLYERWTANGFPAIQVVYKGRGIEWYPAEVPVMFDWMGRKRRANGTATLQFGGGARYGWQTNRETDNRFYWLGADRIAAANLTNREAPNRNVTPAELMGDIKGNNLLELRGRGVRTISVWLGRDMIDWSKPVRVNLNGSPAVGWRPRVLEPDAAVMLEDYYQRGDRRMLYLARLEFQSPY</sequence>
<feature type="coiled-coil region" evidence="2">
    <location>
        <begin position="228"/>
        <end position="255"/>
    </location>
</feature>
<organism evidence="4 5">
    <name type="scientific">Urbifossiella limnaea</name>
    <dbReference type="NCBI Taxonomy" id="2528023"/>
    <lineage>
        <taxon>Bacteria</taxon>
        <taxon>Pseudomonadati</taxon>
        <taxon>Planctomycetota</taxon>
        <taxon>Planctomycetia</taxon>
        <taxon>Gemmatales</taxon>
        <taxon>Gemmataceae</taxon>
        <taxon>Urbifossiella</taxon>
    </lineage>
</organism>
<keyword evidence="5" id="KW-1185">Reference proteome</keyword>
<keyword evidence="1 3" id="KW-0732">Signal</keyword>
<gene>
    <name evidence="4" type="ORF">ETAA1_59520</name>
</gene>
<evidence type="ECO:0000313" key="4">
    <source>
        <dbReference type="EMBL" id="QDU23941.1"/>
    </source>
</evidence>
<dbReference type="Proteomes" id="UP000319576">
    <property type="component" value="Chromosome"/>
</dbReference>
<dbReference type="EMBL" id="CP036273">
    <property type="protein sequence ID" value="QDU23941.1"/>
    <property type="molecule type" value="Genomic_DNA"/>
</dbReference>